<organism evidence="1 2">
    <name type="scientific">Chitinophaga barathri</name>
    <dbReference type="NCBI Taxonomy" id="1647451"/>
    <lineage>
        <taxon>Bacteria</taxon>
        <taxon>Pseudomonadati</taxon>
        <taxon>Bacteroidota</taxon>
        <taxon>Chitinophagia</taxon>
        <taxon>Chitinophagales</taxon>
        <taxon>Chitinophagaceae</taxon>
        <taxon>Chitinophaga</taxon>
    </lineage>
</organism>
<dbReference type="EMBL" id="RMBX01000010">
    <property type="protein sequence ID" value="RPD39556.1"/>
    <property type="molecule type" value="Genomic_DNA"/>
</dbReference>
<comment type="caution">
    <text evidence="1">The sequence shown here is derived from an EMBL/GenBank/DDBJ whole genome shotgun (WGS) entry which is preliminary data.</text>
</comment>
<reference evidence="2" key="1">
    <citation type="submission" date="2018-11" db="EMBL/GenBank/DDBJ databases">
        <title>Chitinophaga lutea sp.nov., isolate from arsenic contaminated soil.</title>
        <authorList>
            <person name="Zong Y."/>
        </authorList>
    </citation>
    <scope>NUCLEOTIDE SEQUENCE [LARGE SCALE GENOMIC DNA]</scope>
    <source>
        <strain evidence="2">YLT18</strain>
    </source>
</reference>
<dbReference type="Proteomes" id="UP000279089">
    <property type="component" value="Unassembled WGS sequence"/>
</dbReference>
<sequence length="197" mass="23080">METENNALNKLEDKLARGLKFADMLGFKNQQQVQENQVLLHTLLEVMISKGLVRLDEVEERKKIVSEYFAEKENKGATVQLVDTPDKYTQQETAAIDCENRIHLCKAACCKLWFPLSVQDLDEGIVKWDYYRPYSIAHDESGYCTHMDKTHGCQCTIYENRPMICRTYDCRTDQRIWLNFEEKIVHPDLQKEGWPNI</sequence>
<dbReference type="RefSeq" id="WP_120515695.1">
    <property type="nucleotide sequence ID" value="NZ_QXZY01000004.1"/>
</dbReference>
<protein>
    <submittedName>
        <fullName evidence="1">YkgJ family cysteine cluster protein</fullName>
    </submittedName>
</protein>
<evidence type="ECO:0000313" key="2">
    <source>
        <dbReference type="Proteomes" id="UP000279089"/>
    </source>
</evidence>
<dbReference type="Pfam" id="PF03692">
    <property type="entry name" value="CxxCxxCC"/>
    <property type="match status" value="1"/>
</dbReference>
<dbReference type="InterPro" id="IPR005358">
    <property type="entry name" value="Puta_zinc/iron-chelating_dom"/>
</dbReference>
<evidence type="ECO:0000313" key="1">
    <source>
        <dbReference type="EMBL" id="RPD39556.1"/>
    </source>
</evidence>
<accession>A0A3N4MCE7</accession>
<dbReference type="OrthoDB" id="9810361at2"/>
<name>A0A3N4MCE7_9BACT</name>
<proteinExistence type="predicted"/>
<keyword evidence="2" id="KW-1185">Reference proteome</keyword>
<gene>
    <name evidence="1" type="ORF">EG028_18020</name>
</gene>
<dbReference type="AlphaFoldDB" id="A0A3N4MCE7"/>